<organism evidence="1 2">
    <name type="scientific">Chromohalobacter canadensis</name>
    <dbReference type="NCBI Taxonomy" id="141389"/>
    <lineage>
        <taxon>Bacteria</taxon>
        <taxon>Pseudomonadati</taxon>
        <taxon>Pseudomonadota</taxon>
        <taxon>Gammaproteobacteria</taxon>
        <taxon>Oceanospirillales</taxon>
        <taxon>Halomonadaceae</taxon>
        <taxon>Chromohalobacter</taxon>
    </lineage>
</organism>
<accession>A0A285VR05</accession>
<reference evidence="1 2" key="1">
    <citation type="submission" date="2017-08" db="EMBL/GenBank/DDBJ databases">
        <authorList>
            <person name="de Groot N.N."/>
        </authorList>
    </citation>
    <scope>NUCLEOTIDE SEQUENCE [LARGE SCALE GENOMIC DNA]</scope>
    <source>
        <strain evidence="1 2">USBA 855</strain>
    </source>
</reference>
<sequence length="88" mass="9644">MNTVNITPTAIKHRADKAERIGSALAGVTTVLIQDDTKRQEGREDERGPLDPVTRGNLFEALLALSDQTNDLANFIDQLGRTEQEGQP</sequence>
<evidence type="ECO:0000313" key="1">
    <source>
        <dbReference type="EMBL" id="SOC56489.1"/>
    </source>
</evidence>
<gene>
    <name evidence="1" type="ORF">SAMN05421509_10785</name>
</gene>
<evidence type="ECO:0000313" key="2">
    <source>
        <dbReference type="Proteomes" id="UP000219023"/>
    </source>
</evidence>
<dbReference type="Proteomes" id="UP000219023">
    <property type="component" value="Unassembled WGS sequence"/>
</dbReference>
<name>A0A285VR05_9GAMM</name>
<dbReference type="AlphaFoldDB" id="A0A285VR05"/>
<dbReference type="EMBL" id="OBQJ01000007">
    <property type="protein sequence ID" value="SOC56489.1"/>
    <property type="molecule type" value="Genomic_DNA"/>
</dbReference>
<protein>
    <submittedName>
        <fullName evidence="1">Uncharacterized protein</fullName>
    </submittedName>
</protein>
<proteinExistence type="predicted"/>
<dbReference type="RefSeq" id="WP_097023424.1">
    <property type="nucleotide sequence ID" value="NZ_OBQJ01000007.1"/>
</dbReference>